<dbReference type="EMBL" id="MU971382">
    <property type="protein sequence ID" value="KAK9236705.1"/>
    <property type="molecule type" value="Genomic_DNA"/>
</dbReference>
<evidence type="ECO:0000313" key="1">
    <source>
        <dbReference type="EMBL" id="KAK9236705.1"/>
    </source>
</evidence>
<organism evidence="1 2">
    <name type="scientific">Lipomyces kononenkoae</name>
    <name type="common">Yeast</name>
    <dbReference type="NCBI Taxonomy" id="34357"/>
    <lineage>
        <taxon>Eukaryota</taxon>
        <taxon>Fungi</taxon>
        <taxon>Dikarya</taxon>
        <taxon>Ascomycota</taxon>
        <taxon>Saccharomycotina</taxon>
        <taxon>Lipomycetes</taxon>
        <taxon>Lipomycetales</taxon>
        <taxon>Lipomycetaceae</taxon>
        <taxon>Lipomyces</taxon>
    </lineage>
</organism>
<gene>
    <name evidence="1" type="ORF">V1525DRAFT_433514</name>
</gene>
<accession>A0ACC3SZK8</accession>
<dbReference type="Proteomes" id="UP001433508">
    <property type="component" value="Unassembled WGS sequence"/>
</dbReference>
<proteinExistence type="predicted"/>
<reference evidence="2" key="1">
    <citation type="journal article" date="2024" name="Front. Bioeng. Biotechnol.">
        <title>Genome-scale model development and genomic sequencing of the oleaginous clade Lipomyces.</title>
        <authorList>
            <person name="Czajka J.J."/>
            <person name="Han Y."/>
            <person name="Kim J."/>
            <person name="Mondo S.J."/>
            <person name="Hofstad B.A."/>
            <person name="Robles A."/>
            <person name="Haridas S."/>
            <person name="Riley R."/>
            <person name="LaButti K."/>
            <person name="Pangilinan J."/>
            <person name="Andreopoulos W."/>
            <person name="Lipzen A."/>
            <person name="Yan J."/>
            <person name="Wang M."/>
            <person name="Ng V."/>
            <person name="Grigoriev I.V."/>
            <person name="Spatafora J.W."/>
            <person name="Magnuson J.K."/>
            <person name="Baker S.E."/>
            <person name="Pomraning K.R."/>
        </authorList>
    </citation>
    <scope>NUCLEOTIDE SEQUENCE [LARGE SCALE GENOMIC DNA]</scope>
    <source>
        <strain evidence="2">CBS 7786</strain>
    </source>
</reference>
<evidence type="ECO:0000313" key="2">
    <source>
        <dbReference type="Proteomes" id="UP001433508"/>
    </source>
</evidence>
<protein>
    <submittedName>
        <fullName evidence="1">Uncharacterized protein</fullName>
    </submittedName>
</protein>
<sequence length="98" mass="10843">MGPFKISSSHSTLSPEDALFNVNMSGVRIAVEQLFGLVLNRWAFNGYKYGLRQMSTPVAGFYMVLVLLTNIQTCLEGTNEASLAFQCSRPSLDDYLSL</sequence>
<comment type="caution">
    <text evidence="1">The sequence shown here is derived from an EMBL/GenBank/DDBJ whole genome shotgun (WGS) entry which is preliminary data.</text>
</comment>
<name>A0ACC3SZK8_LIPKO</name>
<keyword evidence="2" id="KW-1185">Reference proteome</keyword>